<evidence type="ECO:0000259" key="4">
    <source>
        <dbReference type="PROSITE" id="PS50995"/>
    </source>
</evidence>
<dbReference type="EMBL" id="FLUO01000001">
    <property type="protein sequence ID" value="SBW01929.1"/>
    <property type="molecule type" value="Genomic_DNA"/>
</dbReference>
<keyword evidence="1" id="KW-0805">Transcription regulation</keyword>
<sequence length="159" mass="17280">MVEDVVRSLGLLSLGTRMKRIGERLQADTQRIIEDEGLDLAAAQHPFLAALDRLGPIGLGELAEAVGVAQPGATRTVKALATLDLVTVDDVPGDRRRRVVRLSAAGVTLVETAKRRVWPRVERAVADLCAGLDGPLLEQLARIEDDLAVLPLDRREDHR</sequence>
<dbReference type="PROSITE" id="PS50995">
    <property type="entry name" value="HTH_MARR_2"/>
    <property type="match status" value="1"/>
</dbReference>
<feature type="domain" description="HTH marR-type" evidence="4">
    <location>
        <begin position="11"/>
        <end position="149"/>
    </location>
</feature>
<evidence type="ECO:0000256" key="2">
    <source>
        <dbReference type="ARBA" id="ARBA00023125"/>
    </source>
</evidence>
<accession>A0A212JR52</accession>
<name>A0A212JR52_9PROT</name>
<dbReference type="InterPro" id="IPR000835">
    <property type="entry name" value="HTH_MarR-typ"/>
</dbReference>
<evidence type="ECO:0000256" key="1">
    <source>
        <dbReference type="ARBA" id="ARBA00023015"/>
    </source>
</evidence>
<dbReference type="Gene3D" id="1.10.10.10">
    <property type="entry name" value="Winged helix-like DNA-binding domain superfamily/Winged helix DNA-binding domain"/>
    <property type="match status" value="1"/>
</dbReference>
<dbReference type="InterPro" id="IPR039422">
    <property type="entry name" value="MarR/SlyA-like"/>
</dbReference>
<dbReference type="SUPFAM" id="SSF46785">
    <property type="entry name" value="Winged helix' DNA-binding domain"/>
    <property type="match status" value="1"/>
</dbReference>
<reference evidence="5" key="1">
    <citation type="submission" date="2016-04" db="EMBL/GenBank/DDBJ databases">
        <authorList>
            <person name="Evans L.H."/>
            <person name="Alamgir A."/>
            <person name="Owens N."/>
            <person name="Weber N.D."/>
            <person name="Virtaneva K."/>
            <person name="Barbian K."/>
            <person name="Babar A."/>
            <person name="Rosenke K."/>
        </authorList>
    </citation>
    <scope>NUCLEOTIDE SEQUENCE</scope>
    <source>
        <strain evidence="5">86</strain>
    </source>
</reference>
<dbReference type="Pfam" id="PF12802">
    <property type="entry name" value="MarR_2"/>
    <property type="match status" value="1"/>
</dbReference>
<dbReference type="InterPro" id="IPR036390">
    <property type="entry name" value="WH_DNA-bd_sf"/>
</dbReference>
<dbReference type="GO" id="GO:0003677">
    <property type="term" value="F:DNA binding"/>
    <property type="evidence" value="ECO:0007669"/>
    <property type="project" value="UniProtKB-KW"/>
</dbReference>
<dbReference type="InterPro" id="IPR036388">
    <property type="entry name" value="WH-like_DNA-bd_sf"/>
</dbReference>
<protein>
    <submittedName>
        <fullName evidence="5">MarR family transcriptional regulator</fullName>
    </submittedName>
</protein>
<dbReference type="PANTHER" id="PTHR33164">
    <property type="entry name" value="TRANSCRIPTIONAL REGULATOR, MARR FAMILY"/>
    <property type="match status" value="1"/>
</dbReference>
<keyword evidence="3" id="KW-0804">Transcription</keyword>
<gene>
    <name evidence="5" type="ORF">KL86APRO_11510</name>
</gene>
<organism evidence="5">
    <name type="scientific">uncultured Alphaproteobacteria bacterium</name>
    <dbReference type="NCBI Taxonomy" id="91750"/>
    <lineage>
        <taxon>Bacteria</taxon>
        <taxon>Pseudomonadati</taxon>
        <taxon>Pseudomonadota</taxon>
        <taxon>Alphaproteobacteria</taxon>
        <taxon>environmental samples</taxon>
    </lineage>
</organism>
<keyword evidence="2" id="KW-0238">DNA-binding</keyword>
<evidence type="ECO:0000313" key="5">
    <source>
        <dbReference type="EMBL" id="SBW01929.1"/>
    </source>
</evidence>
<evidence type="ECO:0000256" key="3">
    <source>
        <dbReference type="ARBA" id="ARBA00023163"/>
    </source>
</evidence>
<dbReference type="PANTHER" id="PTHR33164:SF64">
    <property type="entry name" value="TRANSCRIPTIONAL REGULATOR SLYA"/>
    <property type="match status" value="1"/>
</dbReference>
<dbReference type="GO" id="GO:0006950">
    <property type="term" value="P:response to stress"/>
    <property type="evidence" value="ECO:0007669"/>
    <property type="project" value="TreeGrafter"/>
</dbReference>
<proteinExistence type="predicted"/>
<dbReference type="AlphaFoldDB" id="A0A212JR52"/>
<dbReference type="SMART" id="SM00347">
    <property type="entry name" value="HTH_MARR"/>
    <property type="match status" value="1"/>
</dbReference>
<dbReference type="GO" id="GO:0003700">
    <property type="term" value="F:DNA-binding transcription factor activity"/>
    <property type="evidence" value="ECO:0007669"/>
    <property type="project" value="InterPro"/>
</dbReference>